<feature type="compositionally biased region" description="Basic and acidic residues" evidence="1">
    <location>
        <begin position="69"/>
        <end position="79"/>
    </location>
</feature>
<feature type="transmembrane region" description="Helical" evidence="2">
    <location>
        <begin position="86"/>
        <end position="108"/>
    </location>
</feature>
<accession>A0A8C6BB40</accession>
<evidence type="ECO:0000313" key="4">
    <source>
        <dbReference type="Proteomes" id="UP000694561"/>
    </source>
</evidence>
<feature type="region of interest" description="Disordered" evidence="1">
    <location>
        <begin position="45"/>
        <end position="80"/>
    </location>
</feature>
<dbReference type="Ensembl" id="ENSMMNT00015015195.1">
    <property type="protein sequence ID" value="ENSMMNP00015013854.1"/>
    <property type="gene ID" value="ENSMMNG00015010243.1"/>
</dbReference>
<protein>
    <submittedName>
        <fullName evidence="3">Uncharacterized protein</fullName>
    </submittedName>
</protein>
<feature type="compositionally biased region" description="Basic residues" evidence="1">
    <location>
        <begin position="47"/>
        <end position="57"/>
    </location>
</feature>
<dbReference type="Proteomes" id="UP000694561">
    <property type="component" value="Unplaced"/>
</dbReference>
<dbReference type="GeneTree" id="ENSGT01010000230145"/>
<reference evidence="3" key="2">
    <citation type="submission" date="2025-09" db="UniProtKB">
        <authorList>
            <consortium name="Ensembl"/>
        </authorList>
    </citation>
    <scope>IDENTIFICATION</scope>
</reference>
<keyword evidence="2" id="KW-1133">Transmembrane helix</keyword>
<keyword evidence="2" id="KW-0472">Membrane</keyword>
<keyword evidence="4" id="KW-1185">Reference proteome</keyword>
<organism evidence="3 4">
    <name type="scientific">Monodon monoceros</name>
    <name type="common">Narwhal</name>
    <name type="synonym">Ceratodon monodon</name>
    <dbReference type="NCBI Taxonomy" id="40151"/>
    <lineage>
        <taxon>Eukaryota</taxon>
        <taxon>Metazoa</taxon>
        <taxon>Chordata</taxon>
        <taxon>Craniata</taxon>
        <taxon>Vertebrata</taxon>
        <taxon>Euteleostomi</taxon>
        <taxon>Mammalia</taxon>
        <taxon>Eutheria</taxon>
        <taxon>Laurasiatheria</taxon>
        <taxon>Artiodactyla</taxon>
        <taxon>Whippomorpha</taxon>
        <taxon>Cetacea</taxon>
        <taxon>Odontoceti</taxon>
        <taxon>Monodontidae</taxon>
        <taxon>Monodon</taxon>
    </lineage>
</organism>
<evidence type="ECO:0000256" key="1">
    <source>
        <dbReference type="SAM" id="MobiDB-lite"/>
    </source>
</evidence>
<evidence type="ECO:0000313" key="3">
    <source>
        <dbReference type="Ensembl" id="ENSMMNP00015013854.1"/>
    </source>
</evidence>
<evidence type="ECO:0000256" key="2">
    <source>
        <dbReference type="SAM" id="Phobius"/>
    </source>
</evidence>
<feature type="compositionally biased region" description="Low complexity" evidence="1">
    <location>
        <begin position="58"/>
        <end position="67"/>
    </location>
</feature>
<name>A0A8C6BB40_MONMO</name>
<proteinExistence type="predicted"/>
<keyword evidence="2" id="KW-0812">Transmembrane</keyword>
<sequence>MKAARRGKEFCGGGVRVPAARVVLAIRVARRLLLLRRLRLVPAPRGRAARRRRRRPLPRALPAGAAGPRHREVGDEPRAAGRGRRVVALSALGLAAVVRLLGLALAALGRRRQMGETRDARAGSRVGTEQGEHEAPPGGSVHLGGGGRRQRQGKGTVRPRLLAFYPKRALAHVVSHGRFVVKC</sequence>
<feature type="region of interest" description="Disordered" evidence="1">
    <location>
        <begin position="114"/>
        <end position="155"/>
    </location>
</feature>
<dbReference type="AlphaFoldDB" id="A0A8C6BB40"/>
<reference evidence="3" key="1">
    <citation type="submission" date="2025-08" db="UniProtKB">
        <authorList>
            <consortium name="Ensembl"/>
        </authorList>
    </citation>
    <scope>IDENTIFICATION</scope>
</reference>